<protein>
    <submittedName>
        <fullName evidence="3">Uncharacterized protein</fullName>
    </submittedName>
</protein>
<accession>A0A0G0DHM2</accession>
<keyword evidence="2" id="KW-0472">Membrane</keyword>
<evidence type="ECO:0000313" key="3">
    <source>
        <dbReference type="EMBL" id="KKP88251.1"/>
    </source>
</evidence>
<keyword evidence="2" id="KW-0812">Transmembrane</keyword>
<reference evidence="3 4" key="1">
    <citation type="journal article" date="2015" name="Nature">
        <title>rRNA introns, odd ribosomes, and small enigmatic genomes across a large radiation of phyla.</title>
        <authorList>
            <person name="Brown C.T."/>
            <person name="Hug L.A."/>
            <person name="Thomas B.C."/>
            <person name="Sharon I."/>
            <person name="Castelle C.J."/>
            <person name="Singh A."/>
            <person name="Wilkins M.J."/>
            <person name="Williams K.H."/>
            <person name="Banfield J.F."/>
        </authorList>
    </citation>
    <scope>NUCLEOTIDE SEQUENCE [LARGE SCALE GENOMIC DNA]</scope>
</reference>
<feature type="compositionally biased region" description="Pro residues" evidence="1">
    <location>
        <begin position="47"/>
        <end position="56"/>
    </location>
</feature>
<dbReference type="Proteomes" id="UP000034316">
    <property type="component" value="Unassembled WGS sequence"/>
</dbReference>
<evidence type="ECO:0000313" key="4">
    <source>
        <dbReference type="Proteomes" id="UP000034316"/>
    </source>
</evidence>
<evidence type="ECO:0000256" key="2">
    <source>
        <dbReference type="SAM" id="Phobius"/>
    </source>
</evidence>
<dbReference type="AlphaFoldDB" id="A0A0G0DHM2"/>
<proteinExistence type="predicted"/>
<organism evidence="3 4">
    <name type="scientific">Berkelbacteria bacterium GW2011_GWA2_35_9</name>
    <dbReference type="NCBI Taxonomy" id="1618333"/>
    <lineage>
        <taxon>Bacteria</taxon>
        <taxon>Candidatus Berkelbacteria</taxon>
    </lineage>
</organism>
<name>A0A0G0DHM2_9BACT</name>
<feature type="region of interest" description="Disordered" evidence="1">
    <location>
        <begin position="42"/>
        <end position="79"/>
    </location>
</feature>
<comment type="caution">
    <text evidence="3">The sequence shown here is derived from an EMBL/GenBank/DDBJ whole genome shotgun (WGS) entry which is preliminary data.</text>
</comment>
<dbReference type="PATRIC" id="fig|1618333.3.peg.501"/>
<feature type="compositionally biased region" description="Low complexity" evidence="1">
    <location>
        <begin position="60"/>
        <end position="79"/>
    </location>
</feature>
<keyword evidence="2" id="KW-1133">Transmembrane helix</keyword>
<feature type="region of interest" description="Disordered" evidence="1">
    <location>
        <begin position="103"/>
        <end position="124"/>
    </location>
</feature>
<evidence type="ECO:0000256" key="1">
    <source>
        <dbReference type="SAM" id="MobiDB-lite"/>
    </source>
</evidence>
<feature type="transmembrane region" description="Helical" evidence="2">
    <location>
        <begin position="15"/>
        <end position="37"/>
    </location>
</feature>
<feature type="compositionally biased region" description="Low complexity" evidence="1">
    <location>
        <begin position="103"/>
        <end position="123"/>
    </location>
</feature>
<sequence>MGITNKQVKQKDVRVYITLLVLVVILVGLFVIINKIYSEADTLSTPPTLPSNPPTYPVSTTTTRLNTTTTTRQTTTTTTRPITTTTTTAPVVVLTTTSTILPTTTTTRPATTTTTTQVPNVLPAPNVGNHKSNYYFPTHSQFLTSTNIALKAGWNMLSFGYVPTRSSLSTLSPYSGLFTSIPANFRVAYIYRPATNNYRDIMSENSILPFGNSVWVYSQTDRTAQARDNVTNIQILDSTQADAVEIPLNSNAWTMVGNPYNQDVNYDDSHIFVKLSNNLMTKLSDALINNIVTKSWGIDSASNNYQELVPNVSTLKIHQGYWIKTAQTNAKLLISPVVITPN</sequence>
<dbReference type="EMBL" id="LBRB01000018">
    <property type="protein sequence ID" value="KKP88251.1"/>
    <property type="molecule type" value="Genomic_DNA"/>
</dbReference>
<gene>
    <name evidence="3" type="ORF">UR93_C0018G0010</name>
</gene>